<keyword evidence="4" id="KW-1185">Reference proteome</keyword>
<keyword evidence="1" id="KW-1133">Transmembrane helix</keyword>
<sequence>MEPRRTSSVYSDTFELDDLLTRLTRQAEEQHYAAISLLQEENTALHLGDHEIRYDQMVLENDREIDWWWSLLAKVFSWLLLAGYIVFPSTFASLRRSQVLEDMGSVGQAVSDWVNDCLIALASVLSGVASIGLAWLWFRWRANYVWVHQHIVIPTLANSLIGFLSTILNIYTVHGGQWSATSIATTTVTGWWLVVSCALCGVYQYLLDGLRRKVD</sequence>
<protein>
    <submittedName>
        <fullName evidence="2">Uncharacterized protein</fullName>
    </submittedName>
</protein>
<gene>
    <name evidence="3" type="ORF">CGGC5_v005805</name>
    <name evidence="2" type="ORF">CGGC5_v015941</name>
</gene>
<reference evidence="2 4" key="1">
    <citation type="submission" date="2012-08" db="EMBL/GenBank/DDBJ databases">
        <authorList>
            <person name="Gan P.H.P."/>
            <person name="Ikeda K."/>
            <person name="Irieda H."/>
            <person name="Narusaka M."/>
            <person name="O'Connell R.J."/>
            <person name="Narusaka Y."/>
            <person name="Takano Y."/>
            <person name="Kubo Y."/>
            <person name="Shirasu K."/>
        </authorList>
    </citation>
    <scope>NUCLEOTIDE SEQUENCE [LARGE SCALE GENOMIC DNA]</scope>
    <source>
        <strain evidence="2 4">Nara gc5</strain>
    </source>
</reference>
<dbReference type="OrthoDB" id="3254104at2759"/>
<dbReference type="GeneID" id="90979806"/>
<proteinExistence type="predicted"/>
<feature type="transmembrane region" description="Helical" evidence="1">
    <location>
        <begin position="67"/>
        <end position="87"/>
    </location>
</feature>
<accession>A0A7J6IIT7</accession>
<evidence type="ECO:0000313" key="2">
    <source>
        <dbReference type="EMBL" id="KAF4475617.1"/>
    </source>
</evidence>
<dbReference type="EMBL" id="ANPB02000003">
    <property type="protein sequence ID" value="KAF4485873.1"/>
    <property type="molecule type" value="Genomic_DNA"/>
</dbReference>
<evidence type="ECO:0000256" key="1">
    <source>
        <dbReference type="SAM" id="Phobius"/>
    </source>
</evidence>
<evidence type="ECO:0000313" key="4">
    <source>
        <dbReference type="Proteomes" id="UP000011096"/>
    </source>
</evidence>
<name>A0A7J6IIT7_COLFN</name>
<keyword evidence="1" id="KW-0812">Transmembrane</keyword>
<keyword evidence="1" id="KW-0472">Membrane</keyword>
<dbReference type="EMBL" id="ANPB02000010">
    <property type="protein sequence ID" value="KAF4475617.1"/>
    <property type="molecule type" value="Genomic_DNA"/>
</dbReference>
<dbReference type="Proteomes" id="UP000011096">
    <property type="component" value="Unassembled WGS sequence"/>
</dbReference>
<evidence type="ECO:0000313" key="3">
    <source>
        <dbReference type="EMBL" id="KAF4485873.1"/>
    </source>
</evidence>
<comment type="caution">
    <text evidence="2">The sequence shown here is derived from an EMBL/GenBank/DDBJ whole genome shotgun (WGS) entry which is preliminary data.</text>
</comment>
<dbReference type="InParanoid" id="A0A7J6IIT7"/>
<dbReference type="AlphaFoldDB" id="A0A7J6IIT7"/>
<reference evidence="2 4" key="2">
    <citation type="submission" date="2020-04" db="EMBL/GenBank/DDBJ databases">
        <title>Genome sequencing and assembly of multiple isolates from the Colletotrichum gloeosporioides species complex.</title>
        <authorList>
            <person name="Gan P."/>
            <person name="Shirasu K."/>
        </authorList>
    </citation>
    <scope>NUCLEOTIDE SEQUENCE [LARGE SCALE GENOMIC DNA]</scope>
    <source>
        <strain evidence="2 4">Nara gc5</strain>
    </source>
</reference>
<dbReference type="RefSeq" id="XP_066008920.1">
    <property type="nucleotide sequence ID" value="XM_066151518.1"/>
</dbReference>
<feature type="transmembrane region" description="Helical" evidence="1">
    <location>
        <begin position="118"/>
        <end position="138"/>
    </location>
</feature>
<feature type="transmembrane region" description="Helical" evidence="1">
    <location>
        <begin position="150"/>
        <end position="171"/>
    </location>
</feature>
<feature type="transmembrane region" description="Helical" evidence="1">
    <location>
        <begin position="183"/>
        <end position="206"/>
    </location>
</feature>
<organism evidence="2 4">
    <name type="scientific">Colletotrichum fructicola (strain Nara gc5)</name>
    <name type="common">Anthracnose fungus</name>
    <name type="synonym">Colletotrichum gloeosporioides (strain Nara gc5)</name>
    <dbReference type="NCBI Taxonomy" id="1213859"/>
    <lineage>
        <taxon>Eukaryota</taxon>
        <taxon>Fungi</taxon>
        <taxon>Dikarya</taxon>
        <taxon>Ascomycota</taxon>
        <taxon>Pezizomycotina</taxon>
        <taxon>Sordariomycetes</taxon>
        <taxon>Hypocreomycetidae</taxon>
        <taxon>Glomerellales</taxon>
        <taxon>Glomerellaceae</taxon>
        <taxon>Colletotrichum</taxon>
        <taxon>Colletotrichum gloeosporioides species complex</taxon>
    </lineage>
</organism>